<evidence type="ECO:0000313" key="1">
    <source>
        <dbReference type="EMBL" id="WAJ27311.1"/>
    </source>
</evidence>
<dbReference type="Proteomes" id="UP001163223">
    <property type="component" value="Chromosome"/>
</dbReference>
<accession>A0ACD4NKI2</accession>
<keyword evidence="1" id="KW-0808">Transferase</keyword>
<organism evidence="1 2">
    <name type="scientific">Antarcticirhabdus aurantiaca</name>
    <dbReference type="NCBI Taxonomy" id="2606717"/>
    <lineage>
        <taxon>Bacteria</taxon>
        <taxon>Pseudomonadati</taxon>
        <taxon>Pseudomonadota</taxon>
        <taxon>Alphaproteobacteria</taxon>
        <taxon>Hyphomicrobiales</taxon>
        <taxon>Aurantimonadaceae</taxon>
        <taxon>Antarcticirhabdus</taxon>
    </lineage>
</organism>
<gene>
    <name evidence="1" type="ORF">OXU80_21035</name>
</gene>
<keyword evidence="1" id="KW-0489">Methyltransferase</keyword>
<sequence>MSVAISRDARALLIERLAAKGDGVGHGADGSLRFVPFTLPGERVTAGGDGPRLHLLSVDVPSPHRVAPPCPHFGVCGGCDLQHADAETYRAFKRDLVASALAREGVEAEVAPLIPCAPATRRRAVFAAQKRPDGRPTFGFFEAETHRVVDIETCKVVTPAIERRIPALRRIAATAIGRKAPLKITVIDTQVGLDVSLADAAKLTEDARRRVVSMALAEDFARITVDGEVLAESRPPSVSFGAVAVRPPPGAFLQAVRSAEEAMADLVAAHLAGAKRVADLFCGAGTFALRLAANSAVHGVENDAPALAALEAAVRGARGARLKPVTVERRDLFRRPMQPKDLKPFDGLVFDPPRAGAEAQARELAASSVKRVAAVSCNPATLARDLAILTAGGYRVLSVTPVDQFLWSHHVEAVALLER</sequence>
<evidence type="ECO:0000313" key="2">
    <source>
        <dbReference type="Proteomes" id="UP001163223"/>
    </source>
</evidence>
<protein>
    <submittedName>
        <fullName evidence="1">Class I SAM-dependent RNA methyltransferase</fullName>
    </submittedName>
</protein>
<name>A0ACD4NKI2_9HYPH</name>
<dbReference type="EMBL" id="CP113520">
    <property type="protein sequence ID" value="WAJ27311.1"/>
    <property type="molecule type" value="Genomic_DNA"/>
</dbReference>
<proteinExistence type="predicted"/>
<reference evidence="1" key="1">
    <citation type="submission" date="2022-11" db="EMBL/GenBank/DDBJ databases">
        <title>beta-Carotene-producing bacterium, Jeongeuplla avenae sp. nov., alleviates the salt stress of Arabidopsis seedlings.</title>
        <authorList>
            <person name="Jiang L."/>
            <person name="Lee J."/>
        </authorList>
    </citation>
    <scope>NUCLEOTIDE SEQUENCE</scope>
    <source>
        <strain evidence="1">DY_R2A_6</strain>
    </source>
</reference>
<keyword evidence="2" id="KW-1185">Reference proteome</keyword>